<dbReference type="InterPro" id="IPR037294">
    <property type="entry name" value="ABC_BtuC-like"/>
</dbReference>
<evidence type="ECO:0000256" key="1">
    <source>
        <dbReference type="ARBA" id="ARBA00004651"/>
    </source>
</evidence>
<comment type="subcellular location">
    <subcellularLocation>
        <location evidence="1">Cell membrane</location>
        <topology evidence="1">Multi-pass membrane protein</topology>
    </subcellularLocation>
</comment>
<evidence type="ECO:0000256" key="8">
    <source>
        <dbReference type="SAM" id="Phobius"/>
    </source>
</evidence>
<evidence type="ECO:0000256" key="4">
    <source>
        <dbReference type="ARBA" id="ARBA00022475"/>
    </source>
</evidence>
<feature type="transmembrane region" description="Helical" evidence="8">
    <location>
        <begin position="326"/>
        <end position="344"/>
    </location>
</feature>
<dbReference type="PANTHER" id="PTHR30472">
    <property type="entry name" value="FERRIC ENTEROBACTIN TRANSPORT SYSTEM PERMEASE PROTEIN"/>
    <property type="match status" value="1"/>
</dbReference>
<protein>
    <submittedName>
        <fullName evidence="9">Iron complex transport system permease protein</fullName>
    </submittedName>
</protein>
<dbReference type="AlphaFoldDB" id="A0A4R3MXQ4"/>
<evidence type="ECO:0000256" key="7">
    <source>
        <dbReference type="ARBA" id="ARBA00023136"/>
    </source>
</evidence>
<dbReference type="CDD" id="cd06550">
    <property type="entry name" value="TM_ABC_iron-siderophores_like"/>
    <property type="match status" value="1"/>
</dbReference>
<dbReference type="GO" id="GO:0033214">
    <property type="term" value="P:siderophore-iron import into cell"/>
    <property type="evidence" value="ECO:0007669"/>
    <property type="project" value="TreeGrafter"/>
</dbReference>
<evidence type="ECO:0000256" key="6">
    <source>
        <dbReference type="ARBA" id="ARBA00022989"/>
    </source>
</evidence>
<evidence type="ECO:0000313" key="9">
    <source>
        <dbReference type="EMBL" id="TCT20356.1"/>
    </source>
</evidence>
<keyword evidence="10" id="KW-1185">Reference proteome</keyword>
<dbReference type="Proteomes" id="UP000294650">
    <property type="component" value="Unassembled WGS sequence"/>
</dbReference>
<evidence type="ECO:0000256" key="5">
    <source>
        <dbReference type="ARBA" id="ARBA00022692"/>
    </source>
</evidence>
<keyword evidence="5 8" id="KW-0812">Transmembrane</keyword>
<keyword evidence="6 8" id="KW-1133">Transmembrane helix</keyword>
<dbReference type="PANTHER" id="PTHR30472:SF25">
    <property type="entry name" value="ABC TRANSPORTER PERMEASE PROTEIN MJ0876-RELATED"/>
    <property type="match status" value="1"/>
</dbReference>
<feature type="transmembrane region" description="Helical" evidence="8">
    <location>
        <begin position="256"/>
        <end position="285"/>
    </location>
</feature>
<dbReference type="FunFam" id="1.10.3470.10:FF:000001">
    <property type="entry name" value="Vitamin B12 ABC transporter permease BtuC"/>
    <property type="match status" value="1"/>
</dbReference>
<dbReference type="SUPFAM" id="SSF81345">
    <property type="entry name" value="ABC transporter involved in vitamin B12 uptake, BtuC"/>
    <property type="match status" value="1"/>
</dbReference>
<evidence type="ECO:0000256" key="2">
    <source>
        <dbReference type="ARBA" id="ARBA00007935"/>
    </source>
</evidence>
<dbReference type="EMBL" id="SMAN01000014">
    <property type="protein sequence ID" value="TCT20356.1"/>
    <property type="molecule type" value="Genomic_DNA"/>
</dbReference>
<keyword evidence="3" id="KW-0813">Transport</keyword>
<feature type="transmembrane region" description="Helical" evidence="8">
    <location>
        <begin position="9"/>
        <end position="30"/>
    </location>
</feature>
<keyword evidence="4" id="KW-1003">Cell membrane</keyword>
<dbReference type="Gene3D" id="1.10.3470.10">
    <property type="entry name" value="ABC transporter involved in vitamin B12 uptake, BtuC"/>
    <property type="match status" value="1"/>
</dbReference>
<feature type="transmembrane region" description="Helical" evidence="8">
    <location>
        <begin position="108"/>
        <end position="133"/>
    </location>
</feature>
<gene>
    <name evidence="9" type="ORF">EDD68_11440</name>
</gene>
<sequence>MKPFQLNRWIIKLLIWAPVFAVILLFIMMFSVSTGSADLDLNTVWFILLSKVPYIGATVEPSWRDSAETIVWDIRMPRIILGVLVGAALAASGVVFQGVLRNPLADPYILGVSSGAALGASLVMLFGIELVILGQWTLPIVAFFTGFITLIFVYYLARVRGQLQIETLILAGVIVQAFFGAVLSLILALSEEKMQIIMYWIMGSLALTDWSYNKVIFPFLIVGLLVIWFLSRELNMLILGEEAAQHTGVNVQRVRVILLIVASLITGAAVSVSGTIGFVGLIIPHIMRLIFGSDHRLLFPLSVLGGAIFMVGADTIARTILAPRELPIGIITAFLGAPFFGYLLRRRKNGFFLGG</sequence>
<dbReference type="GO" id="GO:0022857">
    <property type="term" value="F:transmembrane transporter activity"/>
    <property type="evidence" value="ECO:0007669"/>
    <property type="project" value="InterPro"/>
</dbReference>
<evidence type="ECO:0000256" key="3">
    <source>
        <dbReference type="ARBA" id="ARBA00022448"/>
    </source>
</evidence>
<keyword evidence="7 8" id="KW-0472">Membrane</keyword>
<dbReference type="InterPro" id="IPR000522">
    <property type="entry name" value="ABC_transptr_permease_BtuC"/>
</dbReference>
<organism evidence="9 10">
    <name type="scientific">Melghiribacillus thermohalophilus</name>
    <dbReference type="NCBI Taxonomy" id="1324956"/>
    <lineage>
        <taxon>Bacteria</taxon>
        <taxon>Bacillati</taxon>
        <taxon>Bacillota</taxon>
        <taxon>Bacilli</taxon>
        <taxon>Bacillales</taxon>
        <taxon>Bacillaceae</taxon>
        <taxon>Melghiribacillus</taxon>
    </lineage>
</organism>
<dbReference type="OrthoDB" id="9811721at2"/>
<dbReference type="RefSeq" id="WP_132372139.1">
    <property type="nucleotide sequence ID" value="NZ_SMAN01000014.1"/>
</dbReference>
<name>A0A4R3MXQ4_9BACI</name>
<feature type="transmembrane region" description="Helical" evidence="8">
    <location>
        <begin position="79"/>
        <end position="96"/>
    </location>
</feature>
<reference evidence="9 10" key="1">
    <citation type="submission" date="2019-03" db="EMBL/GenBank/DDBJ databases">
        <title>Genomic Encyclopedia of Type Strains, Phase IV (KMG-IV): sequencing the most valuable type-strain genomes for metagenomic binning, comparative biology and taxonomic classification.</title>
        <authorList>
            <person name="Goeker M."/>
        </authorList>
    </citation>
    <scope>NUCLEOTIDE SEQUENCE [LARGE SCALE GENOMIC DNA]</scope>
    <source>
        <strain evidence="9 10">DSM 25894</strain>
    </source>
</reference>
<feature type="transmembrane region" description="Helical" evidence="8">
    <location>
        <begin position="42"/>
        <end position="59"/>
    </location>
</feature>
<comment type="similarity">
    <text evidence="2">Belongs to the binding-protein-dependent transport system permease family. FecCD subfamily.</text>
</comment>
<dbReference type="Pfam" id="PF01032">
    <property type="entry name" value="FecCD"/>
    <property type="match status" value="1"/>
</dbReference>
<feature type="transmembrane region" description="Helical" evidence="8">
    <location>
        <begin position="297"/>
        <end position="320"/>
    </location>
</feature>
<proteinExistence type="inferred from homology"/>
<dbReference type="GO" id="GO:0005886">
    <property type="term" value="C:plasma membrane"/>
    <property type="evidence" value="ECO:0007669"/>
    <property type="project" value="UniProtKB-SubCell"/>
</dbReference>
<feature type="transmembrane region" description="Helical" evidence="8">
    <location>
        <begin position="210"/>
        <end position="230"/>
    </location>
</feature>
<comment type="caution">
    <text evidence="9">The sequence shown here is derived from an EMBL/GenBank/DDBJ whole genome shotgun (WGS) entry which is preliminary data.</text>
</comment>
<accession>A0A4R3MXQ4</accession>
<feature type="transmembrane region" description="Helical" evidence="8">
    <location>
        <begin position="140"/>
        <end position="157"/>
    </location>
</feature>
<evidence type="ECO:0000313" key="10">
    <source>
        <dbReference type="Proteomes" id="UP000294650"/>
    </source>
</evidence>
<feature type="transmembrane region" description="Helical" evidence="8">
    <location>
        <begin position="169"/>
        <end position="189"/>
    </location>
</feature>